<keyword evidence="1" id="KW-0812">Transmembrane</keyword>
<evidence type="ECO:0000313" key="3">
    <source>
        <dbReference type="Proteomes" id="UP001066276"/>
    </source>
</evidence>
<keyword evidence="3" id="KW-1185">Reference proteome</keyword>
<accession>A0AAV7PQM8</accession>
<gene>
    <name evidence="2" type="ORF">NDU88_007910</name>
</gene>
<dbReference type="Proteomes" id="UP001066276">
    <property type="component" value="Chromosome 7"/>
</dbReference>
<feature type="transmembrane region" description="Helical" evidence="1">
    <location>
        <begin position="52"/>
        <end position="71"/>
    </location>
</feature>
<evidence type="ECO:0000313" key="2">
    <source>
        <dbReference type="EMBL" id="KAJ1129542.1"/>
    </source>
</evidence>
<comment type="caution">
    <text evidence="2">The sequence shown here is derived from an EMBL/GenBank/DDBJ whole genome shotgun (WGS) entry which is preliminary data.</text>
</comment>
<sequence>MLRPGQVQRTLLPETGPAGRTTFFVLEPRRARDALQEGCAAREDGARNKLNLYYIIFDKVLGIAVILLYYVPSVCV</sequence>
<organism evidence="2 3">
    <name type="scientific">Pleurodeles waltl</name>
    <name type="common">Iberian ribbed newt</name>
    <dbReference type="NCBI Taxonomy" id="8319"/>
    <lineage>
        <taxon>Eukaryota</taxon>
        <taxon>Metazoa</taxon>
        <taxon>Chordata</taxon>
        <taxon>Craniata</taxon>
        <taxon>Vertebrata</taxon>
        <taxon>Euteleostomi</taxon>
        <taxon>Amphibia</taxon>
        <taxon>Batrachia</taxon>
        <taxon>Caudata</taxon>
        <taxon>Salamandroidea</taxon>
        <taxon>Salamandridae</taxon>
        <taxon>Pleurodelinae</taxon>
        <taxon>Pleurodeles</taxon>
    </lineage>
</organism>
<keyword evidence="1" id="KW-1133">Transmembrane helix</keyword>
<protein>
    <submittedName>
        <fullName evidence="2">Uncharacterized protein</fullName>
    </submittedName>
</protein>
<proteinExistence type="predicted"/>
<name>A0AAV7PQM8_PLEWA</name>
<keyword evidence="1" id="KW-0472">Membrane</keyword>
<reference evidence="2" key="1">
    <citation type="journal article" date="2022" name="bioRxiv">
        <title>Sequencing and chromosome-scale assembly of the giantPleurodeles waltlgenome.</title>
        <authorList>
            <person name="Brown T."/>
            <person name="Elewa A."/>
            <person name="Iarovenko S."/>
            <person name="Subramanian E."/>
            <person name="Araus A.J."/>
            <person name="Petzold A."/>
            <person name="Susuki M."/>
            <person name="Suzuki K.-i.T."/>
            <person name="Hayashi T."/>
            <person name="Toyoda A."/>
            <person name="Oliveira C."/>
            <person name="Osipova E."/>
            <person name="Leigh N.D."/>
            <person name="Simon A."/>
            <person name="Yun M.H."/>
        </authorList>
    </citation>
    <scope>NUCLEOTIDE SEQUENCE</scope>
    <source>
        <strain evidence="2">20211129_DDA</strain>
        <tissue evidence="2">Liver</tissue>
    </source>
</reference>
<dbReference type="EMBL" id="JANPWB010000011">
    <property type="protein sequence ID" value="KAJ1129542.1"/>
    <property type="molecule type" value="Genomic_DNA"/>
</dbReference>
<dbReference type="AlphaFoldDB" id="A0AAV7PQM8"/>
<evidence type="ECO:0000256" key="1">
    <source>
        <dbReference type="SAM" id="Phobius"/>
    </source>
</evidence>